<dbReference type="RefSeq" id="WP_210659477.1">
    <property type="nucleotide sequence ID" value="NZ_JAGKSP010000006.1"/>
</dbReference>
<sequence>MRSRFAGRSFLRLSIFLLVFTVGLVTWLFWGNQLYIKLSPLWCVVLPILYNAMENLKRQRCERLIRKEYKETPILSVEAWGDAGYGFLSVTKESIYFVPQKGSVFYLPHHETSNYGYDFICTAEAKATTPGDGAKHSRKPKVPVFYVDFTDHRFYFQSNSNKQFYHEVELVNRAAVQHF</sequence>
<keyword evidence="1" id="KW-1133">Transmembrane helix</keyword>
<proteinExistence type="predicted"/>
<reference evidence="2 3" key="1">
    <citation type="submission" date="2021-04" db="EMBL/GenBank/DDBJ databases">
        <title>Paenibacillus sp. DLE-14 whole genome sequence.</title>
        <authorList>
            <person name="Ham Y.J."/>
        </authorList>
    </citation>
    <scope>NUCLEOTIDE SEQUENCE [LARGE SCALE GENOMIC DNA]</scope>
    <source>
        <strain evidence="2 3">DLE-14</strain>
    </source>
</reference>
<evidence type="ECO:0000256" key="1">
    <source>
        <dbReference type="SAM" id="Phobius"/>
    </source>
</evidence>
<dbReference type="EMBL" id="JAGKSP010000006">
    <property type="protein sequence ID" value="MBP3964297.1"/>
    <property type="molecule type" value="Genomic_DNA"/>
</dbReference>
<evidence type="ECO:0000313" key="3">
    <source>
        <dbReference type="Proteomes" id="UP000673394"/>
    </source>
</evidence>
<name>A0ABS5CE78_9BACL</name>
<keyword evidence="1" id="KW-0472">Membrane</keyword>
<accession>A0ABS5CE78</accession>
<protein>
    <submittedName>
        <fullName evidence="2">Uncharacterized protein</fullName>
    </submittedName>
</protein>
<dbReference type="Proteomes" id="UP000673394">
    <property type="component" value="Unassembled WGS sequence"/>
</dbReference>
<evidence type="ECO:0000313" key="2">
    <source>
        <dbReference type="EMBL" id="MBP3964297.1"/>
    </source>
</evidence>
<gene>
    <name evidence="2" type="ORF">I8J30_16400</name>
</gene>
<keyword evidence="3" id="KW-1185">Reference proteome</keyword>
<feature type="transmembrane region" description="Helical" evidence="1">
    <location>
        <begin position="9"/>
        <end position="29"/>
    </location>
</feature>
<organism evidence="2 3">
    <name type="scientific">Paenibacillus lignilyticus</name>
    <dbReference type="NCBI Taxonomy" id="1172615"/>
    <lineage>
        <taxon>Bacteria</taxon>
        <taxon>Bacillati</taxon>
        <taxon>Bacillota</taxon>
        <taxon>Bacilli</taxon>
        <taxon>Bacillales</taxon>
        <taxon>Paenibacillaceae</taxon>
        <taxon>Paenibacillus</taxon>
    </lineage>
</organism>
<keyword evidence="1" id="KW-0812">Transmembrane</keyword>
<comment type="caution">
    <text evidence="2">The sequence shown here is derived from an EMBL/GenBank/DDBJ whole genome shotgun (WGS) entry which is preliminary data.</text>
</comment>